<dbReference type="GeneID" id="28857932"/>
<dbReference type="RefSeq" id="XP_018141577.1">
    <property type="nucleotide sequence ID" value="XM_018293938.1"/>
</dbReference>
<evidence type="ECO:0000313" key="2">
    <source>
        <dbReference type="Proteomes" id="UP000078397"/>
    </source>
</evidence>
<protein>
    <submittedName>
        <fullName evidence="1">Uncharacterized protein</fullName>
    </submittedName>
</protein>
<evidence type="ECO:0000313" key="1">
    <source>
        <dbReference type="EMBL" id="OAQ64263.1"/>
    </source>
</evidence>
<keyword evidence="2" id="KW-1185">Reference proteome</keyword>
<accession>A0A179FGY6</accession>
<proteinExistence type="predicted"/>
<reference evidence="1 2" key="1">
    <citation type="journal article" date="2016" name="PLoS Pathog.">
        <title>Biosynthesis of antibiotic leucinostatins in bio-control fungus Purpureocillium lilacinum and their inhibition on phytophthora revealed by genome mining.</title>
        <authorList>
            <person name="Wang G."/>
            <person name="Liu Z."/>
            <person name="Lin R."/>
            <person name="Li E."/>
            <person name="Mao Z."/>
            <person name="Ling J."/>
            <person name="Yang Y."/>
            <person name="Yin W.B."/>
            <person name="Xie B."/>
        </authorList>
    </citation>
    <scope>NUCLEOTIDE SEQUENCE [LARGE SCALE GENOMIC DNA]</scope>
    <source>
        <strain evidence="1">170</strain>
    </source>
</reference>
<dbReference type="Proteomes" id="UP000078397">
    <property type="component" value="Unassembled WGS sequence"/>
</dbReference>
<gene>
    <name evidence="1" type="ORF">VFPPC_16185</name>
</gene>
<dbReference type="AlphaFoldDB" id="A0A179FGY6"/>
<dbReference type="KEGG" id="pchm:VFPPC_16185"/>
<name>A0A179FGY6_METCM</name>
<sequence>MPVRGFRLHFSSLGALWSTNCITRQLCYFQCRRFASFEVLFTHNGDWKSCTRRIEDQRSGRTRQPTTWIYPRREFNLFELVDQLVLTVNIPILMPTCFLTEPFSLADSNQHLKPQILCNSSLEALAIWSVILLPLLTSSAHSPSTNDILPFPDGRQNPPIILRSSGTQRKSVLQRSLTWPQQKSSMDPQ</sequence>
<dbReference type="EMBL" id="LSBJ02000005">
    <property type="protein sequence ID" value="OAQ64263.1"/>
    <property type="molecule type" value="Genomic_DNA"/>
</dbReference>
<comment type="caution">
    <text evidence="1">The sequence shown here is derived from an EMBL/GenBank/DDBJ whole genome shotgun (WGS) entry which is preliminary data.</text>
</comment>
<organism evidence="1 2">
    <name type="scientific">Pochonia chlamydosporia 170</name>
    <dbReference type="NCBI Taxonomy" id="1380566"/>
    <lineage>
        <taxon>Eukaryota</taxon>
        <taxon>Fungi</taxon>
        <taxon>Dikarya</taxon>
        <taxon>Ascomycota</taxon>
        <taxon>Pezizomycotina</taxon>
        <taxon>Sordariomycetes</taxon>
        <taxon>Hypocreomycetidae</taxon>
        <taxon>Hypocreales</taxon>
        <taxon>Clavicipitaceae</taxon>
        <taxon>Pochonia</taxon>
    </lineage>
</organism>